<dbReference type="InterPro" id="IPR001789">
    <property type="entry name" value="Sig_transdc_resp-reg_receiver"/>
</dbReference>
<dbReference type="PANTHER" id="PTHR45339">
    <property type="entry name" value="HYBRID SIGNAL TRANSDUCTION HISTIDINE KINASE J"/>
    <property type="match status" value="1"/>
</dbReference>
<dbReference type="InterPro" id="IPR011006">
    <property type="entry name" value="CheY-like_superfamily"/>
</dbReference>
<evidence type="ECO:0000256" key="12">
    <source>
        <dbReference type="ARBA" id="ARBA00023012"/>
    </source>
</evidence>
<dbReference type="GO" id="GO:0005524">
    <property type="term" value="F:ATP binding"/>
    <property type="evidence" value="ECO:0007669"/>
    <property type="project" value="UniProtKB-KW"/>
</dbReference>
<comment type="subcellular location">
    <subcellularLocation>
        <location evidence="2">Cell membrane</location>
        <topology evidence="2">Multi-pass membrane protein</topology>
    </subcellularLocation>
</comment>
<evidence type="ECO:0000256" key="8">
    <source>
        <dbReference type="ARBA" id="ARBA00022741"/>
    </source>
</evidence>
<dbReference type="InterPro" id="IPR013656">
    <property type="entry name" value="PAS_4"/>
</dbReference>
<dbReference type="FunFam" id="3.30.565.10:FF:000010">
    <property type="entry name" value="Sensor histidine kinase RcsC"/>
    <property type="match status" value="1"/>
</dbReference>
<keyword evidence="11 17" id="KW-1133">Transmembrane helix</keyword>
<dbReference type="CDD" id="cd19410">
    <property type="entry name" value="HK9-like_sensor"/>
    <property type="match status" value="1"/>
</dbReference>
<feature type="transmembrane region" description="Helical" evidence="17">
    <location>
        <begin position="6"/>
        <end position="27"/>
    </location>
</feature>
<dbReference type="PROSITE" id="PS50110">
    <property type="entry name" value="RESPONSE_REGULATORY"/>
    <property type="match status" value="1"/>
</dbReference>
<dbReference type="Pfam" id="PF08448">
    <property type="entry name" value="PAS_4"/>
    <property type="match status" value="1"/>
</dbReference>
<feature type="modified residue" description="4-aspartylphosphate" evidence="16">
    <location>
        <position position="788"/>
    </location>
</feature>
<dbReference type="SUPFAM" id="SSF47384">
    <property type="entry name" value="Homodimeric domain of signal transducing histidine kinase"/>
    <property type="match status" value="1"/>
</dbReference>
<dbReference type="OrthoDB" id="9811889at2"/>
<dbReference type="CDD" id="cd00130">
    <property type="entry name" value="PAS"/>
    <property type="match status" value="2"/>
</dbReference>
<dbReference type="InterPro" id="IPR005467">
    <property type="entry name" value="His_kinase_dom"/>
</dbReference>
<dbReference type="PANTHER" id="PTHR45339:SF1">
    <property type="entry name" value="HYBRID SIGNAL TRANSDUCTION HISTIDINE KINASE J"/>
    <property type="match status" value="1"/>
</dbReference>
<keyword evidence="12" id="KW-0902">Two-component regulatory system</keyword>
<evidence type="ECO:0000256" key="5">
    <source>
        <dbReference type="ARBA" id="ARBA00022553"/>
    </source>
</evidence>
<evidence type="ECO:0000256" key="3">
    <source>
        <dbReference type="ARBA" id="ARBA00012438"/>
    </source>
</evidence>
<dbReference type="InterPro" id="IPR003661">
    <property type="entry name" value="HisK_dim/P_dom"/>
</dbReference>
<dbReference type="Pfam" id="PF00989">
    <property type="entry name" value="PAS"/>
    <property type="match status" value="1"/>
</dbReference>
<dbReference type="CDD" id="cd17546">
    <property type="entry name" value="REC_hyHK_CKI1_RcsC-like"/>
    <property type="match status" value="1"/>
</dbReference>
<dbReference type="SUPFAM" id="SSF55785">
    <property type="entry name" value="PYP-like sensor domain (PAS domain)"/>
    <property type="match status" value="2"/>
</dbReference>
<evidence type="ECO:0000256" key="13">
    <source>
        <dbReference type="ARBA" id="ARBA00023136"/>
    </source>
</evidence>
<dbReference type="Gene3D" id="3.30.565.10">
    <property type="entry name" value="Histidine kinase-like ATPase, C-terminal domain"/>
    <property type="match status" value="1"/>
</dbReference>
<evidence type="ECO:0000256" key="2">
    <source>
        <dbReference type="ARBA" id="ARBA00004651"/>
    </source>
</evidence>
<keyword evidence="10" id="KW-0067">ATP-binding</keyword>
<keyword evidence="7 17" id="KW-0812">Transmembrane</keyword>
<dbReference type="GO" id="GO:0000155">
    <property type="term" value="F:phosphorelay sensor kinase activity"/>
    <property type="evidence" value="ECO:0007669"/>
    <property type="project" value="InterPro"/>
</dbReference>
<dbReference type="Gene3D" id="1.10.287.130">
    <property type="match status" value="1"/>
</dbReference>
<evidence type="ECO:0000256" key="9">
    <source>
        <dbReference type="ARBA" id="ARBA00022777"/>
    </source>
</evidence>
<keyword evidence="9" id="KW-0418">Kinase</keyword>
<accession>A0A512RH18</accession>
<keyword evidence="6" id="KW-0808">Transferase</keyword>
<evidence type="ECO:0000313" key="22">
    <source>
        <dbReference type="EMBL" id="GEP94990.1"/>
    </source>
</evidence>
<reference evidence="22 23" key="1">
    <citation type="submission" date="2019-07" db="EMBL/GenBank/DDBJ databases">
        <title>Whole genome shotgun sequence of Chitinophaga cymbidii NBRC 109752.</title>
        <authorList>
            <person name="Hosoyama A."/>
            <person name="Uohara A."/>
            <person name="Ohji S."/>
            <person name="Ichikawa N."/>
        </authorList>
    </citation>
    <scope>NUCLEOTIDE SEQUENCE [LARGE SCALE GENOMIC DNA]</scope>
    <source>
        <strain evidence="22 23">NBRC 109752</strain>
    </source>
</reference>
<dbReference type="CDD" id="cd16922">
    <property type="entry name" value="HATPase_EvgS-ArcB-TorS-like"/>
    <property type="match status" value="1"/>
</dbReference>
<keyword evidence="4" id="KW-1003">Cell membrane</keyword>
<keyword evidence="8" id="KW-0547">Nucleotide-binding</keyword>
<dbReference type="PROSITE" id="PS50113">
    <property type="entry name" value="PAC"/>
    <property type="match status" value="2"/>
</dbReference>
<dbReference type="SUPFAM" id="SSF55874">
    <property type="entry name" value="ATPase domain of HSP90 chaperone/DNA topoisomerase II/histidine kinase"/>
    <property type="match status" value="1"/>
</dbReference>
<dbReference type="SUPFAM" id="SSF52172">
    <property type="entry name" value="CheY-like"/>
    <property type="match status" value="1"/>
</dbReference>
<dbReference type="GO" id="GO:0005886">
    <property type="term" value="C:plasma membrane"/>
    <property type="evidence" value="ECO:0007669"/>
    <property type="project" value="UniProtKB-SubCell"/>
</dbReference>
<dbReference type="InterPro" id="IPR036097">
    <property type="entry name" value="HisK_dim/P_sf"/>
</dbReference>
<evidence type="ECO:0000259" key="20">
    <source>
        <dbReference type="PROSITE" id="PS50112"/>
    </source>
</evidence>
<dbReference type="Gene3D" id="3.40.50.2300">
    <property type="match status" value="1"/>
</dbReference>
<evidence type="ECO:0000256" key="4">
    <source>
        <dbReference type="ARBA" id="ARBA00022475"/>
    </source>
</evidence>
<dbReference type="FunFam" id="1.10.287.130:FF:000002">
    <property type="entry name" value="Two-component osmosensing histidine kinase"/>
    <property type="match status" value="1"/>
</dbReference>
<dbReference type="RefSeq" id="WP_146858868.1">
    <property type="nucleotide sequence ID" value="NZ_BKAU01000001.1"/>
</dbReference>
<dbReference type="InterPro" id="IPR000014">
    <property type="entry name" value="PAS"/>
</dbReference>
<keyword evidence="5 16" id="KW-0597">Phosphoprotein</keyword>
<dbReference type="NCBIfam" id="TIGR00229">
    <property type="entry name" value="sensory_box"/>
    <property type="match status" value="2"/>
</dbReference>
<organism evidence="22 23">
    <name type="scientific">Chitinophaga cymbidii</name>
    <dbReference type="NCBI Taxonomy" id="1096750"/>
    <lineage>
        <taxon>Bacteria</taxon>
        <taxon>Pseudomonadati</taxon>
        <taxon>Bacteroidota</taxon>
        <taxon>Chitinophagia</taxon>
        <taxon>Chitinophagales</taxon>
        <taxon>Chitinophagaceae</taxon>
        <taxon>Chitinophaga</taxon>
    </lineage>
</organism>
<comment type="catalytic activity">
    <reaction evidence="1">
        <text>ATP + protein L-histidine = ADP + protein N-phospho-L-histidine.</text>
        <dbReference type="EC" id="2.7.13.3"/>
    </reaction>
</comment>
<dbReference type="SMART" id="SM00387">
    <property type="entry name" value="HATPase_c"/>
    <property type="match status" value="1"/>
</dbReference>
<evidence type="ECO:0000256" key="16">
    <source>
        <dbReference type="PROSITE-ProRule" id="PRU00169"/>
    </source>
</evidence>
<dbReference type="PRINTS" id="PR00344">
    <property type="entry name" value="BCTRLSENSOR"/>
</dbReference>
<feature type="domain" description="Histidine kinase" evidence="18">
    <location>
        <begin position="493"/>
        <end position="714"/>
    </location>
</feature>
<dbReference type="Pfam" id="PF02518">
    <property type="entry name" value="HATPase_c"/>
    <property type="match status" value="1"/>
</dbReference>
<feature type="domain" description="PAC" evidence="21">
    <location>
        <begin position="422"/>
        <end position="475"/>
    </location>
</feature>
<dbReference type="InterPro" id="IPR001610">
    <property type="entry name" value="PAC"/>
</dbReference>
<dbReference type="PROSITE" id="PS50109">
    <property type="entry name" value="HIS_KIN"/>
    <property type="match status" value="1"/>
</dbReference>
<evidence type="ECO:0000256" key="1">
    <source>
        <dbReference type="ARBA" id="ARBA00000085"/>
    </source>
</evidence>
<comment type="caution">
    <text evidence="22">The sequence shown here is derived from an EMBL/GenBank/DDBJ whole genome shotgun (WGS) entry which is preliminary data.</text>
</comment>
<sequence length="990" mass="112829">MKKFSAPVLTIILATITAIAWFVYHTWSADARLVSNKASIKHSTDLIRQVEQLNYTMKAMESAVRAFVITGDTGFLYQDEYMEAQLRAPMQNLLILERQDPLQVQRMDNLKTAVLKKMSYFRYLIRAAREAPVVAGAMIQTKNGAMVTDDVEKLSYQIIQTERHKVNTRLSTAWFKRIPFFMTLLVMLCCSGFIAGAIRQLLRERRAIRSADLDLRVSESKYRRLVEGSGVTIFTTNRGGYFTYVSSKAYDLTGYTPEELMNKPYSMLIDPAQQKELQTFYEKQAYEGPAETTYEFAIVHKNGERKWVEQQVVLQRHKGIFSGYQCVVKDIHHRKMIQQELEHTQNEINILHQRLHSILQNSPALIYIKDLHGRYLLVNNRFQEATGIREEQIIGRTDRDFPAVLKPERNQESDREVALYEQPVEMEEMITVGGKPHYYYVTKFPLRDHTQRVYGICGIAADISDRIEHEHAIMHARKKAESAKRTQEIFMANMSHEIRTPLNGIIGSTNLLQQTDMQPEQREFVNDIKDSASNLLTMVDALLDFSRIRSGKLVLTQVDFDPCYLIRKIIHHYGPKATEKGLRLTSEVDDNIRENLLGDPLRLKQVLENLVDNAIRFTDRGAVHLAVKMAEQDDVSATLSFELRDTGIGIPEHLQHEIWEAFAQVQSDNERKHGGAGLGLTVARQLVKLQQGEMTIGNNPGGGTIIRFIIPFKRNLFSQEPEGLPTSARHTVPPLAGKKILIAEDNHINQKVAKRTLIQGGAEADIANNGLEALRMLQQQAYDLILMDIQMPEMDGFRATRHIREAGSGIPIIAMTASALKGDREKCLLAGMNEYISKPFIPNQLYQKILEALGERQPALATFNGADYEEQSVPAFIDLHYLRGIVDDDSDYMQDVLCTFLERASGIFDNLVNSAQQSAWKDVYRHASLLRSSLSVVRIFPLLDIIMMIEQQARLGEDTHSILPNVHVAIKIYNDAQEILKKEIEQMEKR</sequence>
<feature type="domain" description="Response regulatory" evidence="19">
    <location>
        <begin position="739"/>
        <end position="853"/>
    </location>
</feature>
<dbReference type="SMART" id="SM00448">
    <property type="entry name" value="REC"/>
    <property type="match status" value="1"/>
</dbReference>
<evidence type="ECO:0000256" key="6">
    <source>
        <dbReference type="ARBA" id="ARBA00022679"/>
    </source>
</evidence>
<dbReference type="InterPro" id="IPR004358">
    <property type="entry name" value="Sig_transdc_His_kin-like_C"/>
</dbReference>
<evidence type="ECO:0000259" key="18">
    <source>
        <dbReference type="PROSITE" id="PS50109"/>
    </source>
</evidence>
<feature type="transmembrane region" description="Helical" evidence="17">
    <location>
        <begin position="178"/>
        <end position="198"/>
    </location>
</feature>
<protein>
    <recommendedName>
        <fullName evidence="15">Sensory/regulatory protein RpfC</fullName>
        <ecNumber evidence="3">2.7.13.3</ecNumber>
    </recommendedName>
</protein>
<dbReference type="AlphaFoldDB" id="A0A512RH18"/>
<dbReference type="SMART" id="SM00388">
    <property type="entry name" value="HisKA"/>
    <property type="match status" value="1"/>
</dbReference>
<dbReference type="Pfam" id="PF00512">
    <property type="entry name" value="HisKA"/>
    <property type="match status" value="1"/>
</dbReference>
<dbReference type="InterPro" id="IPR007891">
    <property type="entry name" value="CHASE3"/>
</dbReference>
<dbReference type="SUPFAM" id="SSF47226">
    <property type="entry name" value="Histidine-containing phosphotransfer domain, HPT domain"/>
    <property type="match status" value="1"/>
</dbReference>
<dbReference type="Pfam" id="PF05227">
    <property type="entry name" value="CHASE3"/>
    <property type="match status" value="1"/>
</dbReference>
<gene>
    <name evidence="22" type="ORF">CCY01nite_12500</name>
</gene>
<keyword evidence="13 17" id="KW-0472">Membrane</keyword>
<dbReference type="Pfam" id="PF00072">
    <property type="entry name" value="Response_reg"/>
    <property type="match status" value="1"/>
</dbReference>
<comment type="subunit">
    <text evidence="14">At low DSF concentrations, interacts with RpfF.</text>
</comment>
<feature type="domain" description="PAS" evidence="20">
    <location>
        <begin position="351"/>
        <end position="427"/>
    </location>
</feature>
<feature type="domain" description="PAS" evidence="20">
    <location>
        <begin position="218"/>
        <end position="288"/>
    </location>
</feature>
<dbReference type="PROSITE" id="PS50112">
    <property type="entry name" value="PAS"/>
    <property type="match status" value="2"/>
</dbReference>
<dbReference type="CDD" id="cd00082">
    <property type="entry name" value="HisKA"/>
    <property type="match status" value="1"/>
</dbReference>
<evidence type="ECO:0000256" key="15">
    <source>
        <dbReference type="ARBA" id="ARBA00068150"/>
    </source>
</evidence>
<evidence type="ECO:0000256" key="7">
    <source>
        <dbReference type="ARBA" id="ARBA00022692"/>
    </source>
</evidence>
<evidence type="ECO:0000259" key="21">
    <source>
        <dbReference type="PROSITE" id="PS50113"/>
    </source>
</evidence>
<evidence type="ECO:0000256" key="14">
    <source>
        <dbReference type="ARBA" id="ARBA00064003"/>
    </source>
</evidence>
<dbReference type="InterPro" id="IPR036641">
    <property type="entry name" value="HPT_dom_sf"/>
</dbReference>
<evidence type="ECO:0000259" key="19">
    <source>
        <dbReference type="PROSITE" id="PS50110"/>
    </source>
</evidence>
<dbReference type="GO" id="GO:0006355">
    <property type="term" value="P:regulation of DNA-templated transcription"/>
    <property type="evidence" value="ECO:0007669"/>
    <property type="project" value="InterPro"/>
</dbReference>
<dbReference type="EC" id="2.7.13.3" evidence="3"/>
<dbReference type="InterPro" id="IPR003594">
    <property type="entry name" value="HATPase_dom"/>
</dbReference>
<dbReference type="Gene3D" id="3.30.450.20">
    <property type="entry name" value="PAS domain"/>
    <property type="match status" value="2"/>
</dbReference>
<dbReference type="Proteomes" id="UP000321436">
    <property type="component" value="Unassembled WGS sequence"/>
</dbReference>
<proteinExistence type="predicted"/>
<evidence type="ECO:0000256" key="11">
    <source>
        <dbReference type="ARBA" id="ARBA00022989"/>
    </source>
</evidence>
<dbReference type="InterPro" id="IPR036890">
    <property type="entry name" value="HATPase_C_sf"/>
</dbReference>
<dbReference type="InterPro" id="IPR000700">
    <property type="entry name" value="PAS-assoc_C"/>
</dbReference>
<dbReference type="InterPro" id="IPR013767">
    <property type="entry name" value="PAS_fold"/>
</dbReference>
<name>A0A512RH18_9BACT</name>
<evidence type="ECO:0000313" key="23">
    <source>
        <dbReference type="Proteomes" id="UP000321436"/>
    </source>
</evidence>
<dbReference type="SMART" id="SM00086">
    <property type="entry name" value="PAC"/>
    <property type="match status" value="1"/>
</dbReference>
<keyword evidence="23" id="KW-1185">Reference proteome</keyword>
<evidence type="ECO:0000256" key="17">
    <source>
        <dbReference type="SAM" id="Phobius"/>
    </source>
</evidence>
<dbReference type="EMBL" id="BKAU01000001">
    <property type="protein sequence ID" value="GEP94990.1"/>
    <property type="molecule type" value="Genomic_DNA"/>
</dbReference>
<dbReference type="InterPro" id="IPR035965">
    <property type="entry name" value="PAS-like_dom_sf"/>
</dbReference>
<dbReference type="SMART" id="SM00091">
    <property type="entry name" value="PAS"/>
    <property type="match status" value="2"/>
</dbReference>
<evidence type="ECO:0000256" key="10">
    <source>
        <dbReference type="ARBA" id="ARBA00022840"/>
    </source>
</evidence>
<feature type="domain" description="PAC" evidence="21">
    <location>
        <begin position="292"/>
        <end position="343"/>
    </location>
</feature>